<reference evidence="2 3" key="1">
    <citation type="journal article" date="2020" name="ISME J.">
        <title>Comparative genomics reveals insights into cyanobacterial evolution and habitat adaptation.</title>
        <authorList>
            <person name="Chen M.Y."/>
            <person name="Teng W.K."/>
            <person name="Zhao L."/>
            <person name="Hu C.X."/>
            <person name="Zhou Y.K."/>
            <person name="Han B.P."/>
            <person name="Song L.R."/>
            <person name="Shu W.S."/>
        </authorList>
    </citation>
    <scope>NUCLEOTIDE SEQUENCE [LARGE SCALE GENOMIC DNA]</scope>
    <source>
        <strain evidence="2 3">FACHB-1370</strain>
    </source>
</reference>
<organism evidence="2 3">
    <name type="scientific">Planktothricoides raciborskii FACHB-1370</name>
    <dbReference type="NCBI Taxonomy" id="2949576"/>
    <lineage>
        <taxon>Bacteria</taxon>
        <taxon>Bacillati</taxon>
        <taxon>Cyanobacteriota</taxon>
        <taxon>Cyanophyceae</taxon>
        <taxon>Oscillatoriophycideae</taxon>
        <taxon>Oscillatoriales</taxon>
        <taxon>Oscillatoriaceae</taxon>
        <taxon>Planktothricoides</taxon>
    </lineage>
</organism>
<keyword evidence="3" id="KW-1185">Reference proteome</keyword>
<dbReference type="InterPro" id="IPR008040">
    <property type="entry name" value="Hydant_A_N"/>
</dbReference>
<sequence length="100" mass="11457">MTKQNSWEFWIDRGGTFTDIVAKRPDGKLVIHKVLSENPDYLAIAKATTIYVTSRRSLFSMRYNLDDSAKTVNYPFNSYEARRSIGDRCQTSRRITGNGS</sequence>
<gene>
    <name evidence="2" type="ORF">H6G72_24280</name>
</gene>
<dbReference type="EMBL" id="JACJSK010000050">
    <property type="protein sequence ID" value="MBD2546894.1"/>
    <property type="molecule type" value="Genomic_DNA"/>
</dbReference>
<feature type="domain" description="Hydantoinase/oxoprolinase N-terminal" evidence="1">
    <location>
        <begin position="9"/>
        <end position="41"/>
    </location>
</feature>
<accession>A0ABR8EJ33</accession>
<evidence type="ECO:0000259" key="1">
    <source>
        <dbReference type="Pfam" id="PF05378"/>
    </source>
</evidence>
<proteinExistence type="predicted"/>
<name>A0ABR8EJ33_9CYAN</name>
<comment type="caution">
    <text evidence="2">The sequence shown here is derived from an EMBL/GenBank/DDBJ whole genome shotgun (WGS) entry which is preliminary data.</text>
</comment>
<evidence type="ECO:0000313" key="2">
    <source>
        <dbReference type="EMBL" id="MBD2546894.1"/>
    </source>
</evidence>
<dbReference type="Pfam" id="PF05378">
    <property type="entry name" value="Hydant_A_N"/>
    <property type="match status" value="1"/>
</dbReference>
<dbReference type="Proteomes" id="UP000641954">
    <property type="component" value="Unassembled WGS sequence"/>
</dbReference>
<evidence type="ECO:0000313" key="3">
    <source>
        <dbReference type="Proteomes" id="UP000641954"/>
    </source>
</evidence>
<protein>
    <recommendedName>
        <fullName evidence="1">Hydantoinase/oxoprolinase N-terminal domain-containing protein</fullName>
    </recommendedName>
</protein>